<reference evidence="4" key="1">
    <citation type="journal article" date="2019" name="Int. J. Syst. Evol. Microbiol.">
        <title>The Global Catalogue of Microorganisms (GCM) 10K type strain sequencing project: providing services to taxonomists for standard genome sequencing and annotation.</title>
        <authorList>
            <consortium name="The Broad Institute Genomics Platform"/>
            <consortium name="The Broad Institute Genome Sequencing Center for Infectious Disease"/>
            <person name="Wu L."/>
            <person name="Ma J."/>
        </authorList>
    </citation>
    <scope>NUCLEOTIDE SEQUENCE [LARGE SCALE GENOMIC DNA]</scope>
    <source>
        <strain evidence="4">JCM 16544</strain>
    </source>
</reference>
<proteinExistence type="inferred from homology"/>
<dbReference type="EMBL" id="BAAAYU010000005">
    <property type="protein sequence ID" value="GAA3636809.1"/>
    <property type="molecule type" value="Genomic_DNA"/>
</dbReference>
<keyword evidence="4" id="KW-1185">Reference proteome</keyword>
<organism evidence="3 4">
    <name type="scientific">Microbacterium awajiense</name>
    <dbReference type="NCBI Taxonomy" id="415214"/>
    <lineage>
        <taxon>Bacteria</taxon>
        <taxon>Bacillati</taxon>
        <taxon>Actinomycetota</taxon>
        <taxon>Actinomycetes</taxon>
        <taxon>Micrococcales</taxon>
        <taxon>Microbacteriaceae</taxon>
        <taxon>Microbacterium</taxon>
    </lineage>
</organism>
<gene>
    <name evidence="3" type="ORF">GCM10022200_20200</name>
</gene>
<dbReference type="Proteomes" id="UP001501697">
    <property type="component" value="Unassembled WGS sequence"/>
</dbReference>
<dbReference type="SUPFAM" id="SSF51445">
    <property type="entry name" value="(Trans)glycosidases"/>
    <property type="match status" value="1"/>
</dbReference>
<name>A0ABP7APD9_9MICO</name>
<comment type="caution">
    <text evidence="3">The sequence shown here is derived from an EMBL/GenBank/DDBJ whole genome shotgun (WGS) entry which is preliminary data.</text>
</comment>
<keyword evidence="3" id="KW-0378">Hydrolase</keyword>
<dbReference type="InterPro" id="IPR045857">
    <property type="entry name" value="O16G_dom_2"/>
</dbReference>
<dbReference type="CDD" id="cd11332">
    <property type="entry name" value="AmyAc_OligoGlu_TS"/>
    <property type="match status" value="1"/>
</dbReference>
<evidence type="ECO:0000259" key="2">
    <source>
        <dbReference type="SMART" id="SM00642"/>
    </source>
</evidence>
<evidence type="ECO:0000313" key="3">
    <source>
        <dbReference type="EMBL" id="GAA3636809.1"/>
    </source>
</evidence>
<dbReference type="Gene3D" id="3.20.20.80">
    <property type="entry name" value="Glycosidases"/>
    <property type="match status" value="1"/>
</dbReference>
<dbReference type="GO" id="GO:0016787">
    <property type="term" value="F:hydrolase activity"/>
    <property type="evidence" value="ECO:0007669"/>
    <property type="project" value="UniProtKB-KW"/>
</dbReference>
<dbReference type="PANTHER" id="PTHR10357">
    <property type="entry name" value="ALPHA-AMYLASE FAMILY MEMBER"/>
    <property type="match status" value="1"/>
</dbReference>
<dbReference type="PANTHER" id="PTHR10357:SF179">
    <property type="entry name" value="NEUTRAL AND BASIC AMINO ACID TRANSPORT PROTEIN RBAT"/>
    <property type="match status" value="1"/>
</dbReference>
<dbReference type="InterPro" id="IPR017853">
    <property type="entry name" value="GH"/>
</dbReference>
<sequence>MPHPTPTSQLSPTRPGAEWWRTAVIYQIYPRSFADASGDGIGDLPGITSHLGALVDLGVDAIWLSPFQRSPQKDAGYDVADYCDVDPLFGTLDDFDDMLAAAHAGGIRVIIDLVPNHSSDQHAWFQQALASEPGSAERARYIFRDGKGPDGAEPPNNWESVFGGPAWTRITEADGRPGQWYLHLFDSSQPDFDWSNPVVHEEFVRILRFWLDRGVDGFRVDVAHGLVKAEGLPDYHPPADADSMGGEEENVPYWGRPGVHEIYREWNRVLAEYDGDRALVAEAWRPTEDETALWVRADEMQQAFNFPYLLTGWDADELREVITESLRAFGAVGAPSTWVLSNHDVIRHATRYALTAPIPQGHGLGPRSPAKPLAELGLRRARAATTLMLGLPGSAYVYQGEELGLPEVVELDDDVRQDPTWFRTGGERYGRDGCRVPIPWRSDAPAYGFSPTGASWLPQPAVWGELARDAQDGDPASTLSLYRTLLATRHAHALGSGELEWLDIADDTVAFRNGDVFVVANTGSTPVRVPDGEVLVSSADVVDGVLPADAACWIAAA</sequence>
<feature type="domain" description="Glycosyl hydrolase family 13 catalytic" evidence="2">
    <location>
        <begin position="27"/>
        <end position="435"/>
    </location>
</feature>
<dbReference type="Gene3D" id="3.90.400.10">
    <property type="entry name" value="Oligo-1,6-glucosidase, Domain 2"/>
    <property type="match status" value="1"/>
</dbReference>
<comment type="similarity">
    <text evidence="1">Belongs to the glycosyl hydrolase 13 family.</text>
</comment>
<accession>A0ABP7APD9</accession>
<protein>
    <submittedName>
        <fullName evidence="3">Glycoside hydrolase family 13 protein</fullName>
    </submittedName>
</protein>
<dbReference type="RefSeq" id="WP_344738130.1">
    <property type="nucleotide sequence ID" value="NZ_BAAAYU010000005.1"/>
</dbReference>
<evidence type="ECO:0000313" key="4">
    <source>
        <dbReference type="Proteomes" id="UP001501697"/>
    </source>
</evidence>
<dbReference type="SMART" id="SM00642">
    <property type="entry name" value="Aamy"/>
    <property type="match status" value="1"/>
</dbReference>
<dbReference type="Pfam" id="PF00128">
    <property type="entry name" value="Alpha-amylase"/>
    <property type="match status" value="1"/>
</dbReference>
<evidence type="ECO:0000256" key="1">
    <source>
        <dbReference type="ARBA" id="ARBA00008061"/>
    </source>
</evidence>
<dbReference type="InterPro" id="IPR006047">
    <property type="entry name" value="GH13_cat_dom"/>
</dbReference>